<dbReference type="Proteomes" id="UP001499863">
    <property type="component" value="Unassembled WGS sequence"/>
</dbReference>
<protein>
    <recommendedName>
        <fullName evidence="3">Molecular chaperone DnaJ</fullName>
    </recommendedName>
</protein>
<organism evidence="1 2">
    <name type="scientific">Kitasatospora putterlickiae</name>
    <dbReference type="NCBI Taxonomy" id="221725"/>
    <lineage>
        <taxon>Bacteria</taxon>
        <taxon>Bacillati</taxon>
        <taxon>Actinomycetota</taxon>
        <taxon>Actinomycetes</taxon>
        <taxon>Kitasatosporales</taxon>
        <taxon>Streptomycetaceae</taxon>
        <taxon>Kitasatospora</taxon>
    </lineage>
</organism>
<evidence type="ECO:0008006" key="3">
    <source>
        <dbReference type="Google" id="ProtNLM"/>
    </source>
</evidence>
<dbReference type="EMBL" id="BAAAKJ010000252">
    <property type="protein sequence ID" value="GAA1402730.1"/>
    <property type="molecule type" value="Genomic_DNA"/>
</dbReference>
<name>A0ABP4IZE1_9ACTN</name>
<sequence>MIRMATRKRQTAPTPVPCQPCAGTGQTAVTVFAGRGARRRKVAEQEATCLDCLGTGSTPEAVK</sequence>
<gene>
    <name evidence="1" type="ORF">GCM10009639_46480</name>
</gene>
<comment type="caution">
    <text evidence="1">The sequence shown here is derived from an EMBL/GenBank/DDBJ whole genome shotgun (WGS) entry which is preliminary data.</text>
</comment>
<reference evidence="2" key="1">
    <citation type="journal article" date="2019" name="Int. J. Syst. Evol. Microbiol.">
        <title>The Global Catalogue of Microorganisms (GCM) 10K type strain sequencing project: providing services to taxonomists for standard genome sequencing and annotation.</title>
        <authorList>
            <consortium name="The Broad Institute Genomics Platform"/>
            <consortium name="The Broad Institute Genome Sequencing Center for Infectious Disease"/>
            <person name="Wu L."/>
            <person name="Ma J."/>
        </authorList>
    </citation>
    <scope>NUCLEOTIDE SEQUENCE [LARGE SCALE GENOMIC DNA]</scope>
    <source>
        <strain evidence="2">JCM 12393</strain>
    </source>
</reference>
<evidence type="ECO:0000313" key="2">
    <source>
        <dbReference type="Proteomes" id="UP001499863"/>
    </source>
</evidence>
<keyword evidence="2" id="KW-1185">Reference proteome</keyword>
<accession>A0ABP4IZE1</accession>
<proteinExistence type="predicted"/>
<evidence type="ECO:0000313" key="1">
    <source>
        <dbReference type="EMBL" id="GAA1402730.1"/>
    </source>
</evidence>